<sequence>MEQQHFVEKPLRDKAAATVPGIEEPFAERLREAGIKYAYQLLGKFLRLEKDEAKFKSWLRYKCGEGFGKNRQDQVYQCYKEWSDRHIK</sequence>
<proteinExistence type="predicted"/>
<evidence type="ECO:0000256" key="2">
    <source>
        <dbReference type="ARBA" id="ARBA00023242"/>
    </source>
</evidence>
<keyword evidence="4" id="KW-1185">Reference proteome</keyword>
<dbReference type="PANTHER" id="PTHR47507">
    <property type="entry name" value="BARRIER TO AUTOINTEGRATION FACTOR 2"/>
    <property type="match status" value="1"/>
</dbReference>
<evidence type="ECO:0000256" key="1">
    <source>
        <dbReference type="ARBA" id="ARBA00004123"/>
    </source>
</evidence>
<comment type="caution">
    <text evidence="3">The sequence shown here is derived from an EMBL/GenBank/DDBJ whole genome shotgun (WGS) entry which is preliminary data.</text>
</comment>
<comment type="subcellular location">
    <subcellularLocation>
        <location evidence="1">Nucleus</location>
    </subcellularLocation>
</comment>
<gene>
    <name evidence="3" type="ORF">BaRGS_00006027</name>
</gene>
<dbReference type="EMBL" id="JACVVK020000024">
    <property type="protein sequence ID" value="KAK7502777.1"/>
    <property type="molecule type" value="Genomic_DNA"/>
</dbReference>
<keyword evidence="2" id="KW-0539">Nucleus</keyword>
<accession>A0ABD0LU11</accession>
<dbReference type="Gene3D" id="1.10.150.40">
    <property type="entry name" value="Barrier-to-autointegration factor, BAF"/>
    <property type="match status" value="1"/>
</dbReference>
<dbReference type="InterPro" id="IPR051387">
    <property type="entry name" value="BAF"/>
</dbReference>
<dbReference type="InterPro" id="IPR004122">
    <property type="entry name" value="BAF_prot"/>
</dbReference>
<dbReference type="Proteomes" id="UP001519460">
    <property type="component" value="Unassembled WGS sequence"/>
</dbReference>
<name>A0ABD0LU11_9CAEN</name>
<dbReference type="SUPFAM" id="SSF47798">
    <property type="entry name" value="Barrier-to-autointegration factor, BAF"/>
    <property type="match status" value="1"/>
</dbReference>
<organism evidence="3 4">
    <name type="scientific">Batillaria attramentaria</name>
    <dbReference type="NCBI Taxonomy" id="370345"/>
    <lineage>
        <taxon>Eukaryota</taxon>
        <taxon>Metazoa</taxon>
        <taxon>Spiralia</taxon>
        <taxon>Lophotrochozoa</taxon>
        <taxon>Mollusca</taxon>
        <taxon>Gastropoda</taxon>
        <taxon>Caenogastropoda</taxon>
        <taxon>Sorbeoconcha</taxon>
        <taxon>Cerithioidea</taxon>
        <taxon>Batillariidae</taxon>
        <taxon>Batillaria</taxon>
    </lineage>
</organism>
<protein>
    <recommendedName>
        <fullName evidence="5">Barrier-to-autointegration factor</fullName>
    </recommendedName>
</protein>
<dbReference type="AlphaFoldDB" id="A0ABD0LU11"/>
<dbReference type="InterPro" id="IPR036617">
    <property type="entry name" value="BAF_sf"/>
</dbReference>
<evidence type="ECO:0008006" key="5">
    <source>
        <dbReference type="Google" id="ProtNLM"/>
    </source>
</evidence>
<dbReference type="PANTHER" id="PTHR47507:SF6">
    <property type="entry name" value="BARRIER-TO-AUTOINTEGRATION FACTOR"/>
    <property type="match status" value="1"/>
</dbReference>
<dbReference type="SMART" id="SM01023">
    <property type="entry name" value="BAF"/>
    <property type="match status" value="1"/>
</dbReference>
<dbReference type="GO" id="GO:0005634">
    <property type="term" value="C:nucleus"/>
    <property type="evidence" value="ECO:0007669"/>
    <property type="project" value="UniProtKB-SubCell"/>
</dbReference>
<dbReference type="Pfam" id="PF02961">
    <property type="entry name" value="SAM_BAF"/>
    <property type="match status" value="1"/>
</dbReference>
<evidence type="ECO:0000313" key="4">
    <source>
        <dbReference type="Proteomes" id="UP001519460"/>
    </source>
</evidence>
<reference evidence="3 4" key="1">
    <citation type="journal article" date="2023" name="Sci. Data">
        <title>Genome assembly of the Korean intertidal mud-creeper Batillaria attramentaria.</title>
        <authorList>
            <person name="Patra A.K."/>
            <person name="Ho P.T."/>
            <person name="Jun S."/>
            <person name="Lee S.J."/>
            <person name="Kim Y."/>
            <person name="Won Y.J."/>
        </authorList>
    </citation>
    <scope>NUCLEOTIDE SEQUENCE [LARGE SCALE GENOMIC DNA]</scope>
    <source>
        <strain evidence="3">Wonlab-2016</strain>
    </source>
</reference>
<evidence type="ECO:0000313" key="3">
    <source>
        <dbReference type="EMBL" id="KAK7502777.1"/>
    </source>
</evidence>